<evidence type="ECO:0000256" key="1">
    <source>
        <dbReference type="ARBA" id="ARBA00009632"/>
    </source>
</evidence>
<evidence type="ECO:0000313" key="6">
    <source>
        <dbReference type="EMBL" id="QNH55196.1"/>
    </source>
</evidence>
<dbReference type="PANTHER" id="PTHR43609:SF1">
    <property type="entry name" value="ACETYL-COA HYDROLASE"/>
    <property type="match status" value="1"/>
</dbReference>
<feature type="active site" description="5-glutamyl coenzyme A thioester intermediate" evidence="2">
    <location>
        <position position="288"/>
    </location>
</feature>
<dbReference type="InterPro" id="IPR037171">
    <property type="entry name" value="NagB/RpiA_transferase-like"/>
</dbReference>
<dbReference type="InterPro" id="IPR017821">
    <property type="entry name" value="Succinate_CoA_transferase"/>
</dbReference>
<dbReference type="InterPro" id="IPR003702">
    <property type="entry name" value="ActCoA_hydro_N"/>
</dbReference>
<dbReference type="PANTHER" id="PTHR43609">
    <property type="entry name" value="ACETYL-COA HYDROLASE"/>
    <property type="match status" value="1"/>
</dbReference>
<dbReference type="RefSeq" id="WP_185981058.1">
    <property type="nucleotide sequence ID" value="NZ_CP060204.1"/>
</dbReference>
<feature type="domain" description="Acetyl-CoA hydrolase/transferase N-terminal" evidence="4">
    <location>
        <begin position="16"/>
        <end position="215"/>
    </location>
</feature>
<keyword evidence="7" id="KW-1185">Reference proteome</keyword>
<organism evidence="6 7">
    <name type="scientific">Selenomonas timonae</name>
    <dbReference type="NCBI Taxonomy" id="2754044"/>
    <lineage>
        <taxon>Bacteria</taxon>
        <taxon>Bacillati</taxon>
        <taxon>Bacillota</taxon>
        <taxon>Negativicutes</taxon>
        <taxon>Selenomonadales</taxon>
        <taxon>Selenomonadaceae</taxon>
        <taxon>Selenomonas</taxon>
    </lineage>
</organism>
<dbReference type="SUPFAM" id="SSF100950">
    <property type="entry name" value="NagB/RpiA/CoA transferase-like"/>
    <property type="match status" value="2"/>
</dbReference>
<evidence type="ECO:0000313" key="7">
    <source>
        <dbReference type="Proteomes" id="UP000515480"/>
    </source>
</evidence>
<feature type="binding site" evidence="3">
    <location>
        <begin position="263"/>
        <end position="267"/>
    </location>
    <ligand>
        <name>CoA</name>
        <dbReference type="ChEBI" id="CHEBI:57287"/>
    </ligand>
</feature>
<comment type="similarity">
    <text evidence="1">Belongs to the acetyl-CoA hydrolase/transferase family.</text>
</comment>
<feature type="binding site" evidence="3">
    <location>
        <position position="358"/>
    </location>
    <ligand>
        <name>CoA</name>
        <dbReference type="ChEBI" id="CHEBI:57287"/>
    </ligand>
</feature>
<dbReference type="Pfam" id="PF02550">
    <property type="entry name" value="AcetylCoA_hydro"/>
    <property type="match status" value="1"/>
</dbReference>
<dbReference type="KEGG" id="stim:H1B31_04500"/>
<dbReference type="GO" id="GO:0006083">
    <property type="term" value="P:acetate metabolic process"/>
    <property type="evidence" value="ECO:0007669"/>
    <property type="project" value="InterPro"/>
</dbReference>
<dbReference type="GO" id="GO:0003986">
    <property type="term" value="F:acetyl-CoA hydrolase activity"/>
    <property type="evidence" value="ECO:0007669"/>
    <property type="project" value="TreeGrafter"/>
</dbReference>
<dbReference type="Gene3D" id="3.30.750.70">
    <property type="entry name" value="4-hydroxybutyrate coenzyme like domains"/>
    <property type="match status" value="1"/>
</dbReference>
<dbReference type="FunFam" id="3.40.1080.20:FF:000001">
    <property type="entry name" value="Acetyl-CoA hydrolase Ach1"/>
    <property type="match status" value="1"/>
</dbReference>
<dbReference type="InterPro" id="IPR026888">
    <property type="entry name" value="AcetylCoA_hyd_C"/>
</dbReference>
<dbReference type="Proteomes" id="UP000515480">
    <property type="component" value="Chromosome"/>
</dbReference>
<evidence type="ECO:0000259" key="4">
    <source>
        <dbReference type="Pfam" id="PF02550"/>
    </source>
</evidence>
<dbReference type="GO" id="GO:0006084">
    <property type="term" value="P:acetyl-CoA metabolic process"/>
    <property type="evidence" value="ECO:0007669"/>
    <property type="project" value="InterPro"/>
</dbReference>
<keyword evidence="6" id="KW-0378">Hydrolase</keyword>
<dbReference type="EMBL" id="CP060204">
    <property type="protein sequence ID" value="QNH55196.1"/>
    <property type="molecule type" value="Genomic_DNA"/>
</dbReference>
<keyword evidence="6" id="KW-0808">Transferase</keyword>
<evidence type="ECO:0000256" key="2">
    <source>
        <dbReference type="PIRSR" id="PIRSR617821-1"/>
    </source>
</evidence>
<feature type="binding site" evidence="3">
    <location>
        <position position="382"/>
    </location>
    <ligand>
        <name>CoA</name>
        <dbReference type="ChEBI" id="CHEBI:57287"/>
    </ligand>
</feature>
<feature type="binding site" evidence="3">
    <location>
        <position position="378"/>
    </location>
    <ligand>
        <name>CoA</name>
        <dbReference type="ChEBI" id="CHEBI:57287"/>
    </ligand>
</feature>
<dbReference type="AlphaFoldDB" id="A0A7G7VM53"/>
<dbReference type="Gene3D" id="3.40.1080.10">
    <property type="entry name" value="Glutaconate Coenzyme A-transferase"/>
    <property type="match status" value="1"/>
</dbReference>
<name>A0A7G7VM53_9FIRM</name>
<proteinExistence type="inferred from homology"/>
<accession>A0A7G7VM53</accession>
<dbReference type="NCBIfam" id="TIGR03458">
    <property type="entry name" value="YgfH_subfam"/>
    <property type="match status" value="1"/>
</dbReference>
<evidence type="ECO:0000256" key="3">
    <source>
        <dbReference type="PIRSR" id="PIRSR617821-2"/>
    </source>
</evidence>
<dbReference type="InterPro" id="IPR046433">
    <property type="entry name" value="ActCoA_hydro"/>
</dbReference>
<reference evidence="6 7" key="1">
    <citation type="submission" date="2020-07" db="EMBL/GenBank/DDBJ databases">
        <title>Complete genome and description of Selenomonas timonensis sp. nov., a new bacterium isolated from a gingivitis subject.</title>
        <authorList>
            <person name="Antezack A."/>
        </authorList>
    </citation>
    <scope>NUCLEOTIDE SEQUENCE [LARGE SCALE GENOMIC DNA]</scope>
    <source>
        <strain evidence="6 7">Marseille-Q3039</strain>
    </source>
</reference>
<feature type="binding site" evidence="3">
    <location>
        <position position="402"/>
    </location>
    <ligand>
        <name>CoA</name>
        <dbReference type="ChEBI" id="CHEBI:57287"/>
    </ligand>
</feature>
<evidence type="ECO:0000259" key="5">
    <source>
        <dbReference type="Pfam" id="PF13336"/>
    </source>
</evidence>
<sequence length="498" mass="54032">MIDISDRIPKSLMDRIVSAETAAEYFADGMTIGASGFTPSGYPKAVTLAIAERMKKNPFKVNIWTGASTGPELDGALAEAGGIKQRLPYQTNTPLRNAINSGLVNYIDMHLSEVAQQSREGFLGKIDVALVEAVAITEEGIIPSTSVGNTPSFIQSADVVIVEVNTSQPMELVGMHDIYIPLDPPNRLPIPITKAGDRIGTTFIPCPLEKIKYIVPCDITDKTRPLAPLDDAARKMGAFTVELLKKEIAEGRMPKGLLPLQSGVGNVANAVIAGFVNSDFTDLEVYTEVIQDGMFDLADAGKLKFASGTAFSPSPDGLQRFYKDIDKYKKIMMLRPQEISNNPEVVRRLGVIAMNTAIEVDIYGNVNSTHVTGTKMMNGIGGSGDFARNAYLTIFYTQSEAKGGKISSIVPFCSHIDHGAHDVDIVITEQGVADLRGKSPRERALEIINNCAHPDFRPILLDYYERALAATKGAQTPHLLDEALSFHQRFLATGSMQK</sequence>
<dbReference type="Pfam" id="PF13336">
    <property type="entry name" value="AcetylCoA_hyd_C"/>
    <property type="match status" value="1"/>
</dbReference>
<dbReference type="Gene3D" id="3.40.1080.20">
    <property type="entry name" value="Acetyl-CoA hydrolase/transferase C-terminal domain"/>
    <property type="match status" value="1"/>
</dbReference>
<gene>
    <name evidence="6" type="ORF">H1B31_04500</name>
</gene>
<protein>
    <submittedName>
        <fullName evidence="6">Acetyl-CoA hydrolase/transferase family protein</fullName>
    </submittedName>
</protein>
<feature type="domain" description="Acetyl-CoA hydrolase/transferase C-terminal" evidence="5">
    <location>
        <begin position="317"/>
        <end position="463"/>
    </location>
</feature>
<dbReference type="GO" id="GO:0008775">
    <property type="term" value="F:acetate CoA-transferase activity"/>
    <property type="evidence" value="ECO:0007669"/>
    <property type="project" value="InterPro"/>
</dbReference>
<dbReference type="InterPro" id="IPR038460">
    <property type="entry name" value="AcetylCoA_hyd_C_sf"/>
</dbReference>